<gene>
    <name evidence="1" type="ORF">GCM10011511_08560</name>
</gene>
<dbReference type="AlphaFoldDB" id="A0A8J2U958"/>
<comment type="caution">
    <text evidence="1">The sequence shown here is derived from an EMBL/GenBank/DDBJ whole genome shotgun (WGS) entry which is preliminary data.</text>
</comment>
<organism evidence="1 2">
    <name type="scientific">Puia dinghuensis</name>
    <dbReference type="NCBI Taxonomy" id="1792502"/>
    <lineage>
        <taxon>Bacteria</taxon>
        <taxon>Pseudomonadati</taxon>
        <taxon>Bacteroidota</taxon>
        <taxon>Chitinophagia</taxon>
        <taxon>Chitinophagales</taxon>
        <taxon>Chitinophagaceae</taxon>
        <taxon>Puia</taxon>
    </lineage>
</organism>
<dbReference type="Pfam" id="PF12771">
    <property type="entry name" value="SusD-like_2"/>
    <property type="match status" value="1"/>
</dbReference>
<protein>
    <recommendedName>
        <fullName evidence="3">SusD/RagB family nutrient-binding outer membrane lipoprotein</fullName>
    </recommendedName>
</protein>
<name>A0A8J2U958_9BACT</name>
<reference evidence="1" key="1">
    <citation type="journal article" date="2014" name="Int. J. Syst. Evol. Microbiol.">
        <title>Complete genome sequence of Corynebacterium casei LMG S-19264T (=DSM 44701T), isolated from a smear-ripened cheese.</title>
        <authorList>
            <consortium name="US DOE Joint Genome Institute (JGI-PGF)"/>
            <person name="Walter F."/>
            <person name="Albersmeier A."/>
            <person name="Kalinowski J."/>
            <person name="Ruckert C."/>
        </authorList>
    </citation>
    <scope>NUCLEOTIDE SEQUENCE</scope>
    <source>
        <strain evidence="1">CGMCC 1.15448</strain>
    </source>
</reference>
<dbReference type="EMBL" id="BMJC01000001">
    <property type="protein sequence ID" value="GGA87681.1"/>
    <property type="molecule type" value="Genomic_DNA"/>
</dbReference>
<dbReference type="Gene3D" id="1.25.40.390">
    <property type="match status" value="1"/>
</dbReference>
<keyword evidence="2" id="KW-1185">Reference proteome</keyword>
<dbReference type="RefSeq" id="WP_188928888.1">
    <property type="nucleotide sequence ID" value="NZ_BMJC01000001.1"/>
</dbReference>
<dbReference type="PROSITE" id="PS51257">
    <property type="entry name" value="PROKAR_LIPOPROTEIN"/>
    <property type="match status" value="1"/>
</dbReference>
<reference evidence="1" key="2">
    <citation type="submission" date="2020-09" db="EMBL/GenBank/DDBJ databases">
        <authorList>
            <person name="Sun Q."/>
            <person name="Zhou Y."/>
        </authorList>
    </citation>
    <scope>NUCLEOTIDE SEQUENCE</scope>
    <source>
        <strain evidence="1">CGMCC 1.15448</strain>
    </source>
</reference>
<proteinExistence type="predicted"/>
<evidence type="ECO:0000313" key="1">
    <source>
        <dbReference type="EMBL" id="GGA87681.1"/>
    </source>
</evidence>
<sequence>MKRMLILLLLAGMVLGSCKKYLAVNTSPNTPTTVPPSVLLPTTEIGIAFANSNDLDRATSAIMQQIAGVANQTQGYDVYNFSGAFDNQWNSELYGGSVNNCVAMINLDSATSPAYSGIAKLEMAYAFSILTDIWGDVPYSQAGQGNKYIYPRFDKVQDIYQGNPSLGITSLFDLVNSGLADLAKTSTLKPKTDDLVYGGDLTKWTRVGNTLLLKFAIMLTNVNPTMAKSVITSVLSGNNYINSNSLDFEVPFGTATGNQNALYNFNYINRPGDQMLSSRFLALEQSLNDTLRLAKFFTKPNGVFTGFNNGSNAPAPPQATRSQYGSYLIAPVANPTQLGAAPIRLLTNFQVNFILAEAALILGTPGDPNAYYQAGIQASMQKIGMAQSDINAYFIANPNVVTLTGTTQQKLQQIITQKYIAFTGNGIEVFDDYRRTGYPILALPLNPGGDDPTVIPTRLPYTNGELSTNPNAPNPRPLVDVKLWWAK</sequence>
<accession>A0A8J2U958</accession>
<dbReference type="Proteomes" id="UP000607559">
    <property type="component" value="Unassembled WGS sequence"/>
</dbReference>
<evidence type="ECO:0000313" key="2">
    <source>
        <dbReference type="Proteomes" id="UP000607559"/>
    </source>
</evidence>
<evidence type="ECO:0008006" key="3">
    <source>
        <dbReference type="Google" id="ProtNLM"/>
    </source>
</evidence>
<dbReference type="SUPFAM" id="SSF48452">
    <property type="entry name" value="TPR-like"/>
    <property type="match status" value="1"/>
</dbReference>
<dbReference type="InterPro" id="IPR041662">
    <property type="entry name" value="SusD-like_2"/>
</dbReference>
<dbReference type="InterPro" id="IPR011990">
    <property type="entry name" value="TPR-like_helical_dom_sf"/>
</dbReference>